<keyword evidence="12" id="KW-0539">Nucleus</keyword>
<keyword evidence="18" id="KW-1185">Reference proteome</keyword>
<dbReference type="InParanoid" id="A0A7M7MYV8"/>
<dbReference type="Gene3D" id="3.40.30.10">
    <property type="entry name" value="Glutaredoxin"/>
    <property type="match status" value="1"/>
</dbReference>
<dbReference type="Gene3D" id="2.20.70.10">
    <property type="match status" value="1"/>
</dbReference>
<dbReference type="GO" id="GO:0045087">
    <property type="term" value="P:innate immune response"/>
    <property type="evidence" value="ECO:0007669"/>
    <property type="project" value="UniProtKB-KW"/>
</dbReference>
<dbReference type="RefSeq" id="XP_030828599.1">
    <property type="nucleotide sequence ID" value="XM_030972739.1"/>
</dbReference>
<dbReference type="InterPro" id="IPR036020">
    <property type="entry name" value="WW_dom_sf"/>
</dbReference>
<dbReference type="EnsemblMetazoa" id="XM_030972739">
    <property type="protein sequence ID" value="XP_030828599"/>
    <property type="gene ID" value="LOC764878"/>
</dbReference>
<keyword evidence="6" id="KW-0507">mRNA processing</keyword>
<evidence type="ECO:0000256" key="11">
    <source>
        <dbReference type="ARBA" id="ARBA00023187"/>
    </source>
</evidence>
<accession>A0A7M7MYV8</accession>
<evidence type="ECO:0000256" key="12">
    <source>
        <dbReference type="ARBA" id="ARBA00023242"/>
    </source>
</evidence>
<evidence type="ECO:0000256" key="15">
    <source>
        <dbReference type="SAM" id="MobiDB-lite"/>
    </source>
</evidence>
<proteinExistence type="predicted"/>
<dbReference type="CTD" id="10084"/>
<dbReference type="GO" id="GO:0016604">
    <property type="term" value="C:nuclear body"/>
    <property type="evidence" value="ECO:0000318"/>
    <property type="project" value="GO_Central"/>
</dbReference>
<evidence type="ECO:0000256" key="14">
    <source>
        <dbReference type="ARBA" id="ARBA00046362"/>
    </source>
</evidence>
<dbReference type="FunCoup" id="A0A7M7MYV8">
    <property type="interactions" value="1572"/>
</dbReference>
<evidence type="ECO:0000256" key="13">
    <source>
        <dbReference type="ARBA" id="ARBA00042167"/>
    </source>
</evidence>
<keyword evidence="5" id="KW-0399">Innate immunity</keyword>
<reference evidence="17" key="2">
    <citation type="submission" date="2021-01" db="UniProtKB">
        <authorList>
            <consortium name="EnsemblMetazoa"/>
        </authorList>
    </citation>
    <scope>IDENTIFICATION</scope>
</reference>
<keyword evidence="11" id="KW-0508">mRNA splicing</keyword>
<organism evidence="17 18">
    <name type="scientific">Strongylocentrotus purpuratus</name>
    <name type="common">Purple sea urchin</name>
    <dbReference type="NCBI Taxonomy" id="7668"/>
    <lineage>
        <taxon>Eukaryota</taxon>
        <taxon>Metazoa</taxon>
        <taxon>Echinodermata</taxon>
        <taxon>Eleutherozoa</taxon>
        <taxon>Echinozoa</taxon>
        <taxon>Echinoidea</taxon>
        <taxon>Euechinoidea</taxon>
        <taxon>Echinacea</taxon>
        <taxon>Camarodonta</taxon>
        <taxon>Echinidea</taxon>
        <taxon>Strongylocentrotidae</taxon>
        <taxon>Strongylocentrotus</taxon>
    </lineage>
</organism>
<evidence type="ECO:0000256" key="9">
    <source>
        <dbReference type="ARBA" id="ARBA00023015"/>
    </source>
</evidence>
<evidence type="ECO:0000256" key="7">
    <source>
        <dbReference type="ARBA" id="ARBA00022737"/>
    </source>
</evidence>
<evidence type="ECO:0000256" key="8">
    <source>
        <dbReference type="ARBA" id="ARBA00022859"/>
    </source>
</evidence>
<evidence type="ECO:0000256" key="10">
    <source>
        <dbReference type="ARBA" id="ARBA00023163"/>
    </source>
</evidence>
<dbReference type="GO" id="GO:0043021">
    <property type="term" value="F:ribonucleoprotein complex binding"/>
    <property type="evidence" value="ECO:0000318"/>
    <property type="project" value="GO_Central"/>
</dbReference>
<dbReference type="PANTHER" id="PTHR21737">
    <property type="entry name" value="POLYGLUTAMINE BINDING PROTEIN 1/MARVEL MEMBRANE-ASSOCIATING DOMAIN CONTAINING 3"/>
    <property type="match status" value="1"/>
</dbReference>
<sequence>MSLPPALAARLKKRGILKAGSTNLENDPTEEIIAADYSGDIQPDLSKEQIIIDNDSLPHGWWKVKDPPSGFVYYWDSNTDMVSWLSPIDSKANISLSANKLREIEEKRIRLREAQPKPPGMEPADKVKNVEIGPVIGPVIPSSVPLPPPKNPPPRSGGERSRRDHRGSRGRRQKEDELDPMDPSAYSDTPRGNWSSGLPTHQEAKTGVDVTASGPLFQMRPYPSPGAILRANKANANT</sequence>
<name>A0A7M7MYV8_STRPU</name>
<dbReference type="PROSITE" id="PS50020">
    <property type="entry name" value="WW_DOMAIN_2"/>
    <property type="match status" value="1"/>
</dbReference>
<evidence type="ECO:0000313" key="18">
    <source>
        <dbReference type="Proteomes" id="UP000007110"/>
    </source>
</evidence>
<dbReference type="GO" id="GO:0005737">
    <property type="term" value="C:cytoplasm"/>
    <property type="evidence" value="ECO:0000318"/>
    <property type="project" value="GO_Central"/>
</dbReference>
<evidence type="ECO:0000256" key="4">
    <source>
        <dbReference type="ARBA" id="ARBA00022553"/>
    </source>
</evidence>
<keyword evidence="9" id="KW-0805">Transcription regulation</keyword>
<keyword evidence="8" id="KW-0391">Immunity</keyword>
<dbReference type="OMA" id="YDKPDRD"/>
<dbReference type="Proteomes" id="UP000007110">
    <property type="component" value="Unassembled WGS sequence"/>
</dbReference>
<evidence type="ECO:0000256" key="6">
    <source>
        <dbReference type="ARBA" id="ARBA00022664"/>
    </source>
</evidence>
<reference evidence="18" key="1">
    <citation type="submission" date="2015-02" db="EMBL/GenBank/DDBJ databases">
        <title>Genome sequencing for Strongylocentrotus purpuratus.</title>
        <authorList>
            <person name="Murali S."/>
            <person name="Liu Y."/>
            <person name="Vee V."/>
            <person name="English A."/>
            <person name="Wang M."/>
            <person name="Skinner E."/>
            <person name="Han Y."/>
            <person name="Muzny D.M."/>
            <person name="Worley K.C."/>
            <person name="Gibbs R.A."/>
        </authorList>
    </citation>
    <scope>NUCLEOTIDE SEQUENCE</scope>
</reference>
<dbReference type="SUPFAM" id="SSF51045">
    <property type="entry name" value="WW domain"/>
    <property type="match status" value="1"/>
</dbReference>
<comment type="subunit">
    <text evidence="14">Interacts with POU3F2/Brn-2, ATXN1, TXNL4A, HTT and AR. Interaction with ATXN1 correlates positively with the length of the polyglutamine tract. Interacts with RNA polymerase II large subunit in a phosphorylation-dependent manner. Forms a ternary complex with ATXN1 mutant and phosphorylated RNA polymerase II. Interacts (via C-terminus) with TXNL4A and CD2BP2. Interacts (via WW domain) with ATN1 and SF3B1, and may interact with additional splice factors. Interacts (via WW domain) with WBP11; Leading to reduce interaction between PQBP1 and TXNL4A. Interacts with CAPRIN1. Interacts with DDX1. Interacts with SFPQ. Interacts with KHSRP.</text>
</comment>
<keyword evidence="4" id="KW-0597">Phosphoprotein</keyword>
<keyword evidence="10" id="KW-0804">Transcription</keyword>
<feature type="compositionally biased region" description="Pro residues" evidence="15">
    <location>
        <begin position="144"/>
        <end position="155"/>
    </location>
</feature>
<feature type="compositionally biased region" description="Polar residues" evidence="15">
    <location>
        <begin position="186"/>
        <end position="199"/>
    </location>
</feature>
<comment type="subcellular location">
    <subcellularLocation>
        <location evidence="2">Cytoplasmic granule</location>
    </subcellularLocation>
    <subcellularLocation>
        <location evidence="1">Nucleus speckle</location>
    </subcellularLocation>
</comment>
<dbReference type="GeneID" id="764878"/>
<keyword evidence="7" id="KW-0677">Repeat</keyword>
<evidence type="ECO:0000256" key="1">
    <source>
        <dbReference type="ARBA" id="ARBA00004324"/>
    </source>
</evidence>
<dbReference type="KEGG" id="spu:764878"/>
<dbReference type="GO" id="GO:0016607">
    <property type="term" value="C:nuclear speck"/>
    <property type="evidence" value="ECO:0007669"/>
    <property type="project" value="UniProtKB-SubCell"/>
</dbReference>
<dbReference type="GO" id="GO:0000380">
    <property type="term" value="P:alternative mRNA splicing, via spliceosome"/>
    <property type="evidence" value="ECO:0000318"/>
    <property type="project" value="GO_Central"/>
</dbReference>
<dbReference type="PANTHER" id="PTHR21737:SF3">
    <property type="entry name" value="POLYGLUTAMINE-BINDING PROTEIN 1"/>
    <property type="match status" value="1"/>
</dbReference>
<evidence type="ECO:0000256" key="3">
    <source>
        <dbReference type="ARBA" id="ARBA00021117"/>
    </source>
</evidence>
<feature type="region of interest" description="Disordered" evidence="15">
    <location>
        <begin position="138"/>
        <end position="238"/>
    </location>
</feature>
<evidence type="ECO:0000256" key="5">
    <source>
        <dbReference type="ARBA" id="ARBA00022588"/>
    </source>
</evidence>
<dbReference type="AlphaFoldDB" id="A0A7M7MYV8"/>
<protein>
    <recommendedName>
        <fullName evidence="3">Polyglutamine-binding protein 1</fullName>
    </recommendedName>
    <alternativeName>
        <fullName evidence="13">Polyglutamine tract-binding protein 1</fullName>
    </alternativeName>
</protein>
<dbReference type="InterPro" id="IPR001202">
    <property type="entry name" value="WW_dom"/>
</dbReference>
<dbReference type="OrthoDB" id="42462at2759"/>
<evidence type="ECO:0000256" key="2">
    <source>
        <dbReference type="ARBA" id="ARBA00004463"/>
    </source>
</evidence>
<evidence type="ECO:0000313" key="17">
    <source>
        <dbReference type="EnsemblMetazoa" id="XP_030828599"/>
    </source>
</evidence>
<feature type="domain" description="WW" evidence="16">
    <location>
        <begin position="55"/>
        <end position="89"/>
    </location>
</feature>
<feature type="compositionally biased region" description="Basic residues" evidence="15">
    <location>
        <begin position="163"/>
        <end position="172"/>
    </location>
</feature>
<evidence type="ECO:0000259" key="16">
    <source>
        <dbReference type="PROSITE" id="PS50020"/>
    </source>
</evidence>